<keyword evidence="1" id="KW-0378">Hydrolase</keyword>
<dbReference type="GO" id="GO:0043139">
    <property type="term" value="F:5'-3' DNA helicase activity"/>
    <property type="evidence" value="ECO:0007669"/>
    <property type="project" value="UniProtKB-EC"/>
</dbReference>
<dbReference type="EC" id="5.6.2.3" evidence="1"/>
<dbReference type="InterPro" id="IPR010285">
    <property type="entry name" value="DNA_helicase_pif1-like_DEAD"/>
</dbReference>
<evidence type="ECO:0000313" key="3">
    <source>
        <dbReference type="EMBL" id="GFC68765.1"/>
    </source>
</evidence>
<dbReference type="EMBL" id="BKCJ011021676">
    <property type="protein sequence ID" value="GFC68765.1"/>
    <property type="molecule type" value="Genomic_DNA"/>
</dbReference>
<proteinExistence type="inferred from homology"/>
<comment type="caution">
    <text evidence="3">The sequence shown here is derived from an EMBL/GenBank/DDBJ whole genome shotgun (WGS) entry which is preliminary data.</text>
</comment>
<keyword evidence="1" id="KW-0227">DNA damage</keyword>
<feature type="non-terminal residue" evidence="3">
    <location>
        <position position="128"/>
    </location>
</feature>
<keyword evidence="1" id="KW-0067">ATP-binding</keyword>
<organism evidence="3">
    <name type="scientific">Tanacetum cinerariifolium</name>
    <name type="common">Dalmatian daisy</name>
    <name type="synonym">Chrysanthemum cinerariifolium</name>
    <dbReference type="NCBI Taxonomy" id="118510"/>
    <lineage>
        <taxon>Eukaryota</taxon>
        <taxon>Viridiplantae</taxon>
        <taxon>Streptophyta</taxon>
        <taxon>Embryophyta</taxon>
        <taxon>Tracheophyta</taxon>
        <taxon>Spermatophyta</taxon>
        <taxon>Magnoliopsida</taxon>
        <taxon>eudicotyledons</taxon>
        <taxon>Gunneridae</taxon>
        <taxon>Pentapetalae</taxon>
        <taxon>asterids</taxon>
        <taxon>campanulids</taxon>
        <taxon>Asterales</taxon>
        <taxon>Asteraceae</taxon>
        <taxon>Asteroideae</taxon>
        <taxon>Anthemideae</taxon>
        <taxon>Anthemidinae</taxon>
        <taxon>Tanacetum</taxon>
    </lineage>
</organism>
<name>A0A699QGF7_TANCI</name>
<dbReference type="GO" id="GO:0000723">
    <property type="term" value="P:telomere maintenance"/>
    <property type="evidence" value="ECO:0007669"/>
    <property type="project" value="InterPro"/>
</dbReference>
<dbReference type="PANTHER" id="PTHR10492">
    <property type="match status" value="1"/>
</dbReference>
<evidence type="ECO:0000256" key="1">
    <source>
        <dbReference type="RuleBase" id="RU363044"/>
    </source>
</evidence>
<dbReference type="GO" id="GO:0005524">
    <property type="term" value="F:ATP binding"/>
    <property type="evidence" value="ECO:0007669"/>
    <property type="project" value="UniProtKB-KW"/>
</dbReference>
<keyword evidence="1" id="KW-0233">DNA recombination</keyword>
<keyword evidence="1" id="KW-0234">DNA repair</keyword>
<dbReference type="PANTHER" id="PTHR10492:SF90">
    <property type="entry name" value="ATP-DEPENDENT DNA HELICASE"/>
    <property type="match status" value="1"/>
</dbReference>
<keyword evidence="1" id="KW-0347">Helicase</keyword>
<reference evidence="3" key="1">
    <citation type="journal article" date="2019" name="Sci. Rep.">
        <title>Draft genome of Tanacetum cinerariifolium, the natural source of mosquito coil.</title>
        <authorList>
            <person name="Yamashiro T."/>
            <person name="Shiraishi A."/>
            <person name="Satake H."/>
            <person name="Nakayama K."/>
        </authorList>
    </citation>
    <scope>NUCLEOTIDE SEQUENCE</scope>
</reference>
<feature type="domain" description="DNA helicase Pif1-like DEAD-box helicase" evidence="2">
    <location>
        <begin position="7"/>
        <end position="96"/>
    </location>
</feature>
<dbReference type="AlphaFoldDB" id="A0A699QGF7"/>
<keyword evidence="1" id="KW-0547">Nucleotide-binding</keyword>
<evidence type="ECO:0000259" key="2">
    <source>
        <dbReference type="Pfam" id="PF05970"/>
    </source>
</evidence>
<gene>
    <name evidence="3" type="ORF">Tci_840735</name>
</gene>
<dbReference type="GO" id="GO:0016787">
    <property type="term" value="F:hydrolase activity"/>
    <property type="evidence" value="ECO:0007669"/>
    <property type="project" value="UniProtKB-KW"/>
</dbReference>
<dbReference type="GO" id="GO:0006281">
    <property type="term" value="P:DNA repair"/>
    <property type="evidence" value="ECO:0007669"/>
    <property type="project" value="UniProtKB-KW"/>
</dbReference>
<dbReference type="GO" id="GO:0006310">
    <property type="term" value="P:DNA recombination"/>
    <property type="evidence" value="ECO:0007669"/>
    <property type="project" value="UniProtKB-KW"/>
</dbReference>
<accession>A0A699QGF7</accession>
<protein>
    <recommendedName>
        <fullName evidence="1">ATP-dependent DNA helicase</fullName>
        <ecNumber evidence="1">5.6.2.3</ecNumber>
    </recommendedName>
</protein>
<feature type="non-terminal residue" evidence="3">
    <location>
        <position position="1"/>
    </location>
</feature>
<comment type="cofactor">
    <cofactor evidence="1">
        <name>Mg(2+)</name>
        <dbReference type="ChEBI" id="CHEBI:18420"/>
    </cofactor>
</comment>
<sequence length="128" mass="14261">DIYKDDNPNAENQVFGWKVVLGGDFRKILPVILNAPQVVVVASTINKSSTIWDNCKVFVLTTNMRLSDPSPDVADINEMMCFNNWLLFMGDGTLPSVAIDNEDEATWIEILDDLFLPVCDNPIEAIVS</sequence>
<comment type="similarity">
    <text evidence="1">Belongs to the helicase family.</text>
</comment>
<comment type="catalytic activity">
    <reaction evidence="1">
        <text>ATP + H2O = ADP + phosphate + H(+)</text>
        <dbReference type="Rhea" id="RHEA:13065"/>
        <dbReference type="ChEBI" id="CHEBI:15377"/>
        <dbReference type="ChEBI" id="CHEBI:15378"/>
        <dbReference type="ChEBI" id="CHEBI:30616"/>
        <dbReference type="ChEBI" id="CHEBI:43474"/>
        <dbReference type="ChEBI" id="CHEBI:456216"/>
        <dbReference type="EC" id="5.6.2.3"/>
    </reaction>
</comment>
<dbReference type="Pfam" id="PF05970">
    <property type="entry name" value="PIF1"/>
    <property type="match status" value="1"/>
</dbReference>